<dbReference type="SUPFAM" id="SSF63825">
    <property type="entry name" value="YWTD domain"/>
    <property type="match status" value="1"/>
</dbReference>
<evidence type="ECO:0000313" key="1">
    <source>
        <dbReference type="EMBL" id="SEO01663.1"/>
    </source>
</evidence>
<dbReference type="STRING" id="604089.SAMN04487942_1580"/>
<organism evidence="1 2">
    <name type="scientific">Flavobacterium sinopsychrotolerans</name>
    <dbReference type="NCBI Taxonomy" id="604089"/>
    <lineage>
        <taxon>Bacteria</taxon>
        <taxon>Pseudomonadati</taxon>
        <taxon>Bacteroidota</taxon>
        <taxon>Flavobacteriia</taxon>
        <taxon>Flavobacteriales</taxon>
        <taxon>Flavobacteriaceae</taxon>
        <taxon>Flavobacterium</taxon>
    </lineage>
</organism>
<sequence length="344" mass="38354">MELTNIIKMNKLPFFIVLLCLFTNCSKDTYDTEPTNYIYHYPTEEATITASQIGTGNGTLEPKGIAISNEKLYVCNGDVLEVFNAITLEYIKTITNYTKGNTIIPLTNLSSVCIDKGRIYLGSVDSRLFVIDENTSAGISTVGNGQWWNTFVHVFGVVVKDGLVFVKEKNTTIKVFETAQITDTSNWNLAPIAKLNTLNGGTEIYSMDIDFGNLVVAGRDAKSFLYYKIDDIRANATNSLTTPIKPVTYIFSDSKPISISFSTDWAITTENTGSLYYLRLYPKEEFSTKNYNSRVNASDIMGQNPFGNIISAAQLNNRIFLADNTNKKIRVIKINQSTIAEQKN</sequence>
<accession>A0A1H8L970</accession>
<dbReference type="Gene3D" id="2.130.10.10">
    <property type="entry name" value="YVTN repeat-like/Quinoprotein amine dehydrogenase"/>
    <property type="match status" value="1"/>
</dbReference>
<keyword evidence="2" id="KW-1185">Reference proteome</keyword>
<reference evidence="2" key="1">
    <citation type="submission" date="2016-10" db="EMBL/GenBank/DDBJ databases">
        <authorList>
            <person name="Varghese N."/>
            <person name="Submissions S."/>
        </authorList>
    </citation>
    <scope>NUCLEOTIDE SEQUENCE [LARGE SCALE GENOMIC DNA]</scope>
    <source>
        <strain evidence="2">CGMCC 1.8704</strain>
    </source>
</reference>
<dbReference type="InterPro" id="IPR015943">
    <property type="entry name" value="WD40/YVTN_repeat-like_dom_sf"/>
</dbReference>
<proteinExistence type="predicted"/>
<gene>
    <name evidence="1" type="ORF">SAMN04487942_1580</name>
</gene>
<dbReference type="EMBL" id="FODN01000002">
    <property type="protein sequence ID" value="SEO01663.1"/>
    <property type="molecule type" value="Genomic_DNA"/>
</dbReference>
<dbReference type="Proteomes" id="UP000198657">
    <property type="component" value="Unassembled WGS sequence"/>
</dbReference>
<evidence type="ECO:0000313" key="2">
    <source>
        <dbReference type="Proteomes" id="UP000198657"/>
    </source>
</evidence>
<dbReference type="OrthoDB" id="1368792at2"/>
<name>A0A1H8L970_9FLAO</name>
<dbReference type="AlphaFoldDB" id="A0A1H8L970"/>
<protein>
    <submittedName>
        <fullName evidence="1">Uncharacterized protein</fullName>
    </submittedName>
</protein>